<accession>A0ABS3N8I9</accession>
<organism evidence="1 2">
    <name type="scientific">Metabacillus bambusae</name>
    <dbReference type="NCBI Taxonomy" id="2795218"/>
    <lineage>
        <taxon>Bacteria</taxon>
        <taxon>Bacillati</taxon>
        <taxon>Bacillota</taxon>
        <taxon>Bacilli</taxon>
        <taxon>Bacillales</taxon>
        <taxon>Bacillaceae</taxon>
        <taxon>Metabacillus</taxon>
    </lineage>
</organism>
<dbReference type="EMBL" id="JAGDEL010000024">
    <property type="protein sequence ID" value="MBO1514604.1"/>
    <property type="molecule type" value="Genomic_DNA"/>
</dbReference>
<proteinExistence type="predicted"/>
<sequence length="50" mass="5736">MRKEPTVICPVCQDQQPMTRTLTAQSNQNVIFTCARCHETIRNIETNKGE</sequence>
<gene>
    <name evidence="1" type="ORF">I7822_23525</name>
</gene>
<protein>
    <recommendedName>
        <fullName evidence="3">GapA-binding peptide SR1P</fullName>
    </recommendedName>
</protein>
<dbReference type="Proteomes" id="UP000663981">
    <property type="component" value="Unassembled WGS sequence"/>
</dbReference>
<comment type="caution">
    <text evidence="1">The sequence shown here is derived from an EMBL/GenBank/DDBJ whole genome shotgun (WGS) entry which is preliminary data.</text>
</comment>
<name>A0ABS3N8I9_9BACI</name>
<evidence type="ECO:0000313" key="2">
    <source>
        <dbReference type="Proteomes" id="UP000663981"/>
    </source>
</evidence>
<keyword evidence="2" id="KW-1185">Reference proteome</keyword>
<reference evidence="1 2" key="1">
    <citation type="submission" date="2021-03" db="EMBL/GenBank/DDBJ databases">
        <title>Whole genome sequence of Metabacillus bambusae BG109.</title>
        <authorList>
            <person name="Jeong J.W."/>
        </authorList>
    </citation>
    <scope>NUCLEOTIDE SEQUENCE [LARGE SCALE GENOMIC DNA]</scope>
    <source>
        <strain evidence="1 2">BG109</strain>
    </source>
</reference>
<evidence type="ECO:0000313" key="1">
    <source>
        <dbReference type="EMBL" id="MBO1514604.1"/>
    </source>
</evidence>
<dbReference type="RefSeq" id="WP_207981513.1">
    <property type="nucleotide sequence ID" value="NZ_JAGDEL010000024.1"/>
</dbReference>
<evidence type="ECO:0008006" key="3">
    <source>
        <dbReference type="Google" id="ProtNLM"/>
    </source>
</evidence>